<evidence type="ECO:0000259" key="2">
    <source>
        <dbReference type="Pfam" id="PF14577"/>
    </source>
</evidence>
<dbReference type="Pfam" id="PF14576">
    <property type="entry name" value="SEO_N"/>
    <property type="match status" value="1"/>
</dbReference>
<proteinExistence type="predicted"/>
<dbReference type="PANTHER" id="PTHR33232">
    <property type="entry name" value="PROTEIN SIEVE ELEMENT OCCLUSION B-LIKE"/>
    <property type="match status" value="1"/>
</dbReference>
<dbReference type="InterPro" id="IPR027942">
    <property type="entry name" value="SEO_N"/>
</dbReference>
<feature type="domain" description="Sieve element occlusion N-terminal" evidence="1">
    <location>
        <begin position="14"/>
        <end position="285"/>
    </location>
</feature>
<reference evidence="3" key="1">
    <citation type="submission" date="2023-02" db="EMBL/GenBank/DDBJ databases">
        <title>Genome of toxic invasive species Heracleum sosnowskyi carries increased number of genes despite the absence of recent whole-genome duplications.</title>
        <authorList>
            <person name="Schelkunov M."/>
            <person name="Shtratnikova V."/>
            <person name="Makarenko M."/>
            <person name="Klepikova A."/>
            <person name="Omelchenko D."/>
            <person name="Novikova G."/>
            <person name="Obukhova E."/>
            <person name="Bogdanov V."/>
            <person name="Penin A."/>
            <person name="Logacheva M."/>
        </authorList>
    </citation>
    <scope>NUCLEOTIDE SEQUENCE</scope>
    <source>
        <strain evidence="3">Hsosn_3</strain>
        <tissue evidence="3">Leaf</tissue>
    </source>
</reference>
<keyword evidence="4" id="KW-1185">Reference proteome</keyword>
<feature type="domain" description="Sieve element occlusion C-terminal" evidence="2">
    <location>
        <begin position="449"/>
        <end position="637"/>
    </location>
</feature>
<gene>
    <name evidence="3" type="ORF">POM88_002850</name>
</gene>
<protein>
    <submittedName>
        <fullName evidence="3">Sieve element occlusion</fullName>
    </submittedName>
</protein>
<sequence>MNLDEKEGFSLESSEDDFLIRKIVLTHDPDGRYLDSELLLQAVENVLCSAATADVSDLYNDGAIVEVVGSEESLEHIIYKISLEMLVRCSADSNLHTKTMVLLHMLGKYSWDAKVVLILASLATSCGECWLIKQSYPYNHLAASAGLHKQYPSDLNILRIQFKALRMLASTMVELAKCFIKFEKLPMKEALLDYEAMALTKTQIYIATYRIFKGSLEFSSQTIDFIAMNQEKISQTTAIAAWGLSYMVPRLRRLCNDLIKQVDLCHDQIETKLYKKLLDISGKPHEDNREVVQMLFAVKDEIPLKDCSSQAQVNISDLEKKVVIILVSTPELLPVDQIQLLEQRTHNHHYRKNIGRSYEIVWVPIPTSNTWTFFQKRTFNLLSNSLPCLCIRKPWLLNSAVLKFIRQEWNYKKQHPLMVALDWKGMVSNYNAIDMVFIWGSKAFPFSTSKEKELWKEQNWSLKFLLDCVDPLLLKWVDEGRNFCLYGSDDLYWTREFNSRMDEIRNAGLNFQVINIDRKSPSESVHNNLASTDQANLYDAQKLTQSKKFWLRLESMKRSILRMENTASDNRILKEVLWLLEMNDNSKSWVLIGNENSVDAIKLQEMEVIECLDRFPVWREHVGKMGLVKAIKTATKPHLSGGS</sequence>
<reference evidence="3" key="2">
    <citation type="submission" date="2023-05" db="EMBL/GenBank/DDBJ databases">
        <authorList>
            <person name="Schelkunov M.I."/>
        </authorList>
    </citation>
    <scope>NUCLEOTIDE SEQUENCE</scope>
    <source>
        <strain evidence="3">Hsosn_3</strain>
        <tissue evidence="3">Leaf</tissue>
    </source>
</reference>
<dbReference type="EMBL" id="JAUIZM010000001">
    <property type="protein sequence ID" value="KAK1403245.1"/>
    <property type="molecule type" value="Genomic_DNA"/>
</dbReference>
<dbReference type="Proteomes" id="UP001237642">
    <property type="component" value="Unassembled WGS sequence"/>
</dbReference>
<evidence type="ECO:0000313" key="4">
    <source>
        <dbReference type="Proteomes" id="UP001237642"/>
    </source>
</evidence>
<organism evidence="3 4">
    <name type="scientific">Heracleum sosnowskyi</name>
    <dbReference type="NCBI Taxonomy" id="360622"/>
    <lineage>
        <taxon>Eukaryota</taxon>
        <taxon>Viridiplantae</taxon>
        <taxon>Streptophyta</taxon>
        <taxon>Embryophyta</taxon>
        <taxon>Tracheophyta</taxon>
        <taxon>Spermatophyta</taxon>
        <taxon>Magnoliopsida</taxon>
        <taxon>eudicotyledons</taxon>
        <taxon>Gunneridae</taxon>
        <taxon>Pentapetalae</taxon>
        <taxon>asterids</taxon>
        <taxon>campanulids</taxon>
        <taxon>Apiales</taxon>
        <taxon>Apiaceae</taxon>
        <taxon>Apioideae</taxon>
        <taxon>apioid superclade</taxon>
        <taxon>Tordylieae</taxon>
        <taxon>Tordyliinae</taxon>
        <taxon>Heracleum</taxon>
    </lineage>
</organism>
<dbReference type="GO" id="GO:0010088">
    <property type="term" value="P:phloem development"/>
    <property type="evidence" value="ECO:0007669"/>
    <property type="project" value="InterPro"/>
</dbReference>
<evidence type="ECO:0000313" key="3">
    <source>
        <dbReference type="EMBL" id="KAK1403245.1"/>
    </source>
</evidence>
<dbReference type="Pfam" id="PF14577">
    <property type="entry name" value="SEO_C"/>
    <property type="match status" value="1"/>
</dbReference>
<comment type="caution">
    <text evidence="3">The sequence shown here is derived from an EMBL/GenBank/DDBJ whole genome shotgun (WGS) entry which is preliminary data.</text>
</comment>
<dbReference type="AlphaFoldDB" id="A0AAD8N6D1"/>
<dbReference type="PANTHER" id="PTHR33232:SF11">
    <property type="entry name" value="PROTEIN SIEVE ELEMENT OCCLUSION C"/>
    <property type="match status" value="1"/>
</dbReference>
<evidence type="ECO:0000259" key="1">
    <source>
        <dbReference type="Pfam" id="PF14576"/>
    </source>
</evidence>
<dbReference type="InterPro" id="IPR039299">
    <property type="entry name" value="SEOA"/>
</dbReference>
<accession>A0AAD8N6D1</accession>
<name>A0AAD8N6D1_9APIA</name>
<dbReference type="InterPro" id="IPR027944">
    <property type="entry name" value="SEO_C"/>
</dbReference>